<protein>
    <submittedName>
        <fullName evidence="1">Uncharacterized protein</fullName>
    </submittedName>
</protein>
<dbReference type="Proteomes" id="UP000831390">
    <property type="component" value="Chromosome"/>
</dbReference>
<evidence type="ECO:0000313" key="1">
    <source>
        <dbReference type="EMBL" id="UOE34620.1"/>
    </source>
</evidence>
<accession>A0ABY4B6F5</accession>
<reference evidence="1 2" key="1">
    <citation type="submission" date="2022-03" db="EMBL/GenBank/DDBJ databases">
        <title>Hymenobactersp. isolated from the air.</title>
        <authorList>
            <person name="Won M."/>
            <person name="Kwon S.-W."/>
        </authorList>
    </citation>
    <scope>NUCLEOTIDE SEQUENCE [LARGE SCALE GENOMIC DNA]</scope>
    <source>
        <strain evidence="1 2">KACC 22596</strain>
    </source>
</reference>
<sequence length="101" mass="11536">MEAIPTLAALQVENDALKAKLAEREKQLYHALGVVVGMWNQYCPPPRTHMCMNAGEDAEELLKEWELLLPDETAIDFWGLWWRPEGIEVPQKVHALIDGKQ</sequence>
<dbReference type="RefSeq" id="WP_243515830.1">
    <property type="nucleotide sequence ID" value="NZ_CP094534.1"/>
</dbReference>
<name>A0ABY4B6F5_9BACT</name>
<keyword evidence="2" id="KW-1185">Reference proteome</keyword>
<evidence type="ECO:0000313" key="2">
    <source>
        <dbReference type="Proteomes" id="UP000831390"/>
    </source>
</evidence>
<dbReference type="EMBL" id="CP094534">
    <property type="protein sequence ID" value="UOE34620.1"/>
    <property type="molecule type" value="Genomic_DNA"/>
</dbReference>
<gene>
    <name evidence="1" type="ORF">MTP16_02955</name>
</gene>
<organism evidence="1 2">
    <name type="scientific">Hymenobacter monticola</name>
    <dbReference type="NCBI Taxonomy" id="1705399"/>
    <lineage>
        <taxon>Bacteria</taxon>
        <taxon>Pseudomonadati</taxon>
        <taxon>Bacteroidota</taxon>
        <taxon>Cytophagia</taxon>
        <taxon>Cytophagales</taxon>
        <taxon>Hymenobacteraceae</taxon>
        <taxon>Hymenobacter</taxon>
    </lineage>
</organism>
<proteinExistence type="predicted"/>